<feature type="transmembrane region" description="Helical" evidence="1">
    <location>
        <begin position="138"/>
        <end position="156"/>
    </location>
</feature>
<feature type="transmembrane region" description="Helical" evidence="1">
    <location>
        <begin position="261"/>
        <end position="278"/>
    </location>
</feature>
<organism evidence="2 3">
    <name type="scientific">Bradyrhizobium canariense</name>
    <dbReference type="NCBI Taxonomy" id="255045"/>
    <lineage>
        <taxon>Bacteria</taxon>
        <taxon>Pseudomonadati</taxon>
        <taxon>Pseudomonadota</taxon>
        <taxon>Alphaproteobacteria</taxon>
        <taxon>Hyphomicrobiales</taxon>
        <taxon>Nitrobacteraceae</taxon>
        <taxon>Bradyrhizobium</taxon>
    </lineage>
</organism>
<feature type="transmembrane region" description="Helical" evidence="1">
    <location>
        <begin position="84"/>
        <end position="104"/>
    </location>
</feature>
<feature type="transmembrane region" description="Helical" evidence="1">
    <location>
        <begin position="21"/>
        <end position="43"/>
    </location>
</feature>
<feature type="transmembrane region" description="Helical" evidence="1">
    <location>
        <begin position="285"/>
        <end position="307"/>
    </location>
</feature>
<dbReference type="Proteomes" id="UP000243904">
    <property type="component" value="Chromosome I"/>
</dbReference>
<dbReference type="AlphaFoldDB" id="A0A1H2BMJ9"/>
<feature type="transmembrane region" description="Helical" evidence="1">
    <location>
        <begin position="407"/>
        <end position="423"/>
    </location>
</feature>
<sequence length="456" mass="47703">MSSRVASRALSCIVKSLFQELGHCLPISFNLLLISIAIVPALVMFDGPVAQSLIEALAAIALAFVAGTARATDVNLAAHITRRLKLAAAVPVIWMVIQLLPMPLSGISHSIWVNADEALNQRSFGHISIDLGKTIEALTFYLANVALIVVGVFVVRDRRRAELTLFVLAAITALTTIALIINGWVPVGWLSAGKTNDVLAAVSSLGVILSVAAGTRAVERVETRRAEPARQKPNARAALLLAGAGLLICIAGLAISATFNVGLVAAFGIVTFISIQFIRRAGLAVWATGMFIATMVIGAAMIVLWRYNSGGTLSPFLQFATTASPDAISVAKRMLSDASWFGTGAGTYAQLLPIYQELGSSATKAPSTAVAFAIELGWPMTLFVFALSLGIIVTLYRGALNRGRDSFYPAAAAACAVIILGQAFCDASLLHSCIAVLGDAVIGLGLAQSVSRGDTS</sequence>
<feature type="transmembrane region" description="Helical" evidence="1">
    <location>
        <begin position="376"/>
        <end position="395"/>
    </location>
</feature>
<accession>A0A1H2BMJ9</accession>
<feature type="transmembrane region" description="Helical" evidence="1">
    <location>
        <begin position="238"/>
        <end position="255"/>
    </location>
</feature>
<evidence type="ECO:0000313" key="2">
    <source>
        <dbReference type="EMBL" id="SDT59418.1"/>
    </source>
</evidence>
<reference evidence="3" key="1">
    <citation type="submission" date="2016-10" db="EMBL/GenBank/DDBJ databases">
        <authorList>
            <person name="Varghese N."/>
            <person name="Submissions S."/>
        </authorList>
    </citation>
    <scope>NUCLEOTIDE SEQUENCE [LARGE SCALE GENOMIC DNA]</scope>
    <source>
        <strain evidence="3">GAS369</strain>
    </source>
</reference>
<keyword evidence="3" id="KW-1185">Reference proteome</keyword>
<evidence type="ECO:0000313" key="3">
    <source>
        <dbReference type="Proteomes" id="UP000243904"/>
    </source>
</evidence>
<keyword evidence="1" id="KW-0472">Membrane</keyword>
<dbReference type="EMBL" id="LT629750">
    <property type="protein sequence ID" value="SDT59418.1"/>
    <property type="molecule type" value="Genomic_DNA"/>
</dbReference>
<keyword evidence="1" id="KW-0812">Transmembrane</keyword>
<proteinExistence type="predicted"/>
<evidence type="ECO:0008006" key="4">
    <source>
        <dbReference type="Google" id="ProtNLM"/>
    </source>
</evidence>
<keyword evidence="1" id="KW-1133">Transmembrane helix</keyword>
<feature type="transmembrane region" description="Helical" evidence="1">
    <location>
        <begin position="49"/>
        <end position="72"/>
    </location>
</feature>
<feature type="transmembrane region" description="Helical" evidence="1">
    <location>
        <begin position="163"/>
        <end position="186"/>
    </location>
</feature>
<gene>
    <name evidence="2" type="ORF">SAMN05444158_7343</name>
</gene>
<name>A0A1H2BMJ9_9BRAD</name>
<evidence type="ECO:0000256" key="1">
    <source>
        <dbReference type="SAM" id="Phobius"/>
    </source>
</evidence>
<feature type="transmembrane region" description="Helical" evidence="1">
    <location>
        <begin position="198"/>
        <end position="218"/>
    </location>
</feature>
<protein>
    <recommendedName>
        <fullName evidence="4">O-antigen ligase</fullName>
    </recommendedName>
</protein>
<feature type="transmembrane region" description="Helical" evidence="1">
    <location>
        <begin position="429"/>
        <end position="447"/>
    </location>
</feature>